<protein>
    <submittedName>
        <fullName evidence="2">Uncharacterized protein</fullName>
    </submittedName>
</protein>
<name>A0A067D0X6_CITSI</name>
<sequence length="83" mass="9214">MKHAELDFPFNLNKSATTSPHDACRQHLGPDRGPLPNANKDVTTKQLIVSIDAQLITLHPEHLLDKASYDYGEIGEDQAFEST</sequence>
<evidence type="ECO:0000313" key="3">
    <source>
        <dbReference type="Proteomes" id="UP000027120"/>
    </source>
</evidence>
<evidence type="ECO:0000313" key="2">
    <source>
        <dbReference type="EMBL" id="KDO36423.1"/>
    </source>
</evidence>
<proteinExistence type="predicted"/>
<gene>
    <name evidence="2" type="ORF">CISIN_1g038141mg</name>
</gene>
<dbReference type="EMBL" id="KK794518">
    <property type="protein sequence ID" value="KDO36423.1"/>
    <property type="molecule type" value="Genomic_DNA"/>
</dbReference>
<organism evidence="2 3">
    <name type="scientific">Citrus sinensis</name>
    <name type="common">Sweet orange</name>
    <name type="synonym">Citrus aurantium var. sinensis</name>
    <dbReference type="NCBI Taxonomy" id="2711"/>
    <lineage>
        <taxon>Eukaryota</taxon>
        <taxon>Viridiplantae</taxon>
        <taxon>Streptophyta</taxon>
        <taxon>Embryophyta</taxon>
        <taxon>Tracheophyta</taxon>
        <taxon>Spermatophyta</taxon>
        <taxon>Magnoliopsida</taxon>
        <taxon>eudicotyledons</taxon>
        <taxon>Gunneridae</taxon>
        <taxon>Pentapetalae</taxon>
        <taxon>rosids</taxon>
        <taxon>malvids</taxon>
        <taxon>Sapindales</taxon>
        <taxon>Rutaceae</taxon>
        <taxon>Aurantioideae</taxon>
        <taxon>Citrus</taxon>
    </lineage>
</organism>
<keyword evidence="3" id="KW-1185">Reference proteome</keyword>
<feature type="region of interest" description="Disordered" evidence="1">
    <location>
        <begin position="1"/>
        <end position="40"/>
    </location>
</feature>
<evidence type="ECO:0000256" key="1">
    <source>
        <dbReference type="SAM" id="MobiDB-lite"/>
    </source>
</evidence>
<dbReference type="Proteomes" id="UP000027120">
    <property type="component" value="Unassembled WGS sequence"/>
</dbReference>
<reference evidence="2 3" key="1">
    <citation type="submission" date="2014-04" db="EMBL/GenBank/DDBJ databases">
        <authorList>
            <consortium name="International Citrus Genome Consortium"/>
            <person name="Gmitter F."/>
            <person name="Chen C."/>
            <person name="Farmerie W."/>
            <person name="Harkins T."/>
            <person name="Desany B."/>
            <person name="Mohiuddin M."/>
            <person name="Kodira C."/>
            <person name="Borodovsky M."/>
            <person name="Lomsadze A."/>
            <person name="Burns P."/>
            <person name="Jenkins J."/>
            <person name="Prochnik S."/>
            <person name="Shu S."/>
            <person name="Chapman J."/>
            <person name="Pitluck S."/>
            <person name="Schmutz J."/>
            <person name="Rokhsar D."/>
        </authorList>
    </citation>
    <scope>NUCLEOTIDE SEQUENCE</scope>
</reference>
<dbReference type="AlphaFoldDB" id="A0A067D0X6"/>
<accession>A0A067D0X6</accession>